<keyword evidence="3" id="KW-1003">Cell membrane</keyword>
<evidence type="ECO:0000256" key="2">
    <source>
        <dbReference type="ARBA" id="ARBA00022448"/>
    </source>
</evidence>
<dbReference type="InterPro" id="IPR000390">
    <property type="entry name" value="Small_drug/metabolite_transptr"/>
</dbReference>
<dbReference type="KEGG" id="amij:EQM06_03430"/>
<keyword evidence="10" id="KW-1185">Reference proteome</keyword>
<evidence type="ECO:0000313" key="9">
    <source>
        <dbReference type="EMBL" id="QAT42359.1"/>
    </source>
</evidence>
<keyword evidence="2" id="KW-0813">Transport</keyword>
<feature type="transmembrane region" description="Helical" evidence="8">
    <location>
        <begin position="58"/>
        <end position="79"/>
    </location>
</feature>
<accession>A0A410PTX1</accession>
<dbReference type="PANTHER" id="PTHR30561:SF1">
    <property type="entry name" value="MULTIDRUG TRANSPORTER EMRE"/>
    <property type="match status" value="1"/>
</dbReference>
<evidence type="ECO:0000256" key="8">
    <source>
        <dbReference type="SAM" id="Phobius"/>
    </source>
</evidence>
<comment type="subcellular location">
    <subcellularLocation>
        <location evidence="1 7">Cell membrane</location>
        <topology evidence="1 7">Multi-pass membrane protein</topology>
    </subcellularLocation>
</comment>
<dbReference type="Proteomes" id="UP000287601">
    <property type="component" value="Chromosome"/>
</dbReference>
<proteinExistence type="inferred from homology"/>
<evidence type="ECO:0000256" key="7">
    <source>
        <dbReference type="RuleBase" id="RU003942"/>
    </source>
</evidence>
<evidence type="ECO:0000313" key="10">
    <source>
        <dbReference type="Proteomes" id="UP000287601"/>
    </source>
</evidence>
<gene>
    <name evidence="9" type="ORF">EQM06_03430</name>
</gene>
<reference evidence="9 10" key="1">
    <citation type="submission" date="2019-01" db="EMBL/GenBank/DDBJ databases">
        <title>Draft genomes of a novel of Aminipila strains.</title>
        <authorList>
            <person name="Ma S."/>
        </authorList>
    </citation>
    <scope>NUCLEOTIDE SEQUENCE [LARGE SCALE GENOMIC DNA]</scope>
    <source>
        <strain evidence="10">JN-39</strain>
    </source>
</reference>
<dbReference type="Pfam" id="PF00893">
    <property type="entry name" value="Multi_Drug_Res"/>
    <property type="match status" value="1"/>
</dbReference>
<dbReference type="InterPro" id="IPR037185">
    <property type="entry name" value="EmrE-like"/>
</dbReference>
<dbReference type="Gene3D" id="1.10.3730.20">
    <property type="match status" value="1"/>
</dbReference>
<evidence type="ECO:0000256" key="3">
    <source>
        <dbReference type="ARBA" id="ARBA00022475"/>
    </source>
</evidence>
<keyword evidence="6 8" id="KW-0472">Membrane</keyword>
<feature type="transmembrane region" description="Helical" evidence="8">
    <location>
        <begin position="85"/>
        <end position="104"/>
    </location>
</feature>
<name>A0A410PTX1_9FIRM</name>
<evidence type="ECO:0000256" key="5">
    <source>
        <dbReference type="ARBA" id="ARBA00022989"/>
    </source>
</evidence>
<evidence type="ECO:0000256" key="6">
    <source>
        <dbReference type="ARBA" id="ARBA00023136"/>
    </source>
</evidence>
<comment type="similarity">
    <text evidence="7">Belongs to the drug/metabolite transporter (DMT) superfamily. Small multidrug resistance (SMR) (TC 2.A.7.1) family.</text>
</comment>
<sequence>MGYLFLAISIVTELIGTTFLAYSEGFTKLKPSIISATAYIICFYVFSKALTMNLHLSVAYATWSAVGLIVTSLISVFLFKEGITLAGIIALAMITIGIVILNLFGTPPQ</sequence>
<dbReference type="OrthoDB" id="21828at2"/>
<evidence type="ECO:0000256" key="4">
    <source>
        <dbReference type="ARBA" id="ARBA00022692"/>
    </source>
</evidence>
<dbReference type="GO" id="GO:0005886">
    <property type="term" value="C:plasma membrane"/>
    <property type="evidence" value="ECO:0007669"/>
    <property type="project" value="UniProtKB-SubCell"/>
</dbReference>
<keyword evidence="5 8" id="KW-1133">Transmembrane helix</keyword>
<evidence type="ECO:0000256" key="1">
    <source>
        <dbReference type="ARBA" id="ARBA00004651"/>
    </source>
</evidence>
<dbReference type="SUPFAM" id="SSF103481">
    <property type="entry name" value="Multidrug resistance efflux transporter EmrE"/>
    <property type="match status" value="1"/>
</dbReference>
<organism evidence="9 10">
    <name type="scientific">Aminipila luticellarii</name>
    <dbReference type="NCBI Taxonomy" id="2507160"/>
    <lineage>
        <taxon>Bacteria</taxon>
        <taxon>Bacillati</taxon>
        <taxon>Bacillota</taxon>
        <taxon>Clostridia</taxon>
        <taxon>Peptostreptococcales</taxon>
        <taxon>Anaerovoracaceae</taxon>
        <taxon>Aminipila</taxon>
    </lineage>
</organism>
<dbReference type="RefSeq" id="WP_128745009.1">
    <property type="nucleotide sequence ID" value="NZ_CP035281.1"/>
</dbReference>
<dbReference type="AlphaFoldDB" id="A0A410PTX1"/>
<feature type="transmembrane region" description="Helical" evidence="8">
    <location>
        <begin position="33"/>
        <end position="51"/>
    </location>
</feature>
<keyword evidence="4 7" id="KW-0812">Transmembrane</keyword>
<dbReference type="PANTHER" id="PTHR30561">
    <property type="entry name" value="SMR FAMILY PROTON-DEPENDENT DRUG EFFLUX TRANSPORTER SUGE"/>
    <property type="match status" value="1"/>
</dbReference>
<dbReference type="EMBL" id="CP035281">
    <property type="protein sequence ID" value="QAT42359.1"/>
    <property type="molecule type" value="Genomic_DNA"/>
</dbReference>
<protein>
    <submittedName>
        <fullName evidence="9">Multidrug efflux SMR transporter</fullName>
    </submittedName>
</protein>
<dbReference type="GO" id="GO:0022857">
    <property type="term" value="F:transmembrane transporter activity"/>
    <property type="evidence" value="ECO:0007669"/>
    <property type="project" value="InterPro"/>
</dbReference>
<dbReference type="InterPro" id="IPR045324">
    <property type="entry name" value="Small_multidrug_res"/>
</dbReference>